<keyword evidence="2" id="KW-0812">Transmembrane</keyword>
<keyword evidence="2" id="KW-1133">Transmembrane helix</keyword>
<feature type="domain" description="AsmA" evidence="3">
    <location>
        <begin position="37"/>
        <end position="560"/>
    </location>
</feature>
<dbReference type="PANTHER" id="PTHR30441:SF9">
    <property type="entry name" value="ASMA FAMILY PROTEIN YHJG"/>
    <property type="match status" value="1"/>
</dbReference>
<dbReference type="GO" id="GO:0090313">
    <property type="term" value="P:regulation of protein targeting to membrane"/>
    <property type="evidence" value="ECO:0007669"/>
    <property type="project" value="TreeGrafter"/>
</dbReference>
<dbReference type="KEGG" id="xpe:BJD13_23680"/>
<dbReference type="GO" id="GO:0005886">
    <property type="term" value="C:plasma membrane"/>
    <property type="evidence" value="ECO:0007669"/>
    <property type="project" value="TreeGrafter"/>
</dbReference>
<dbReference type="EMBL" id="JAAGYU010000004">
    <property type="protein sequence ID" value="NEL74995.1"/>
    <property type="molecule type" value="Genomic_DNA"/>
</dbReference>
<dbReference type="InterPro" id="IPR007844">
    <property type="entry name" value="AsmA"/>
</dbReference>
<evidence type="ECO:0000313" key="4">
    <source>
        <dbReference type="EMBL" id="KLC08433.1"/>
    </source>
</evidence>
<evidence type="ECO:0000313" key="7">
    <source>
        <dbReference type="Proteomes" id="UP000471082"/>
    </source>
</evidence>
<accession>A0A0G8U7I3</accession>
<sequence>MHEPSPTIVHVNNVPSSPARSPARVSRRRRWWIGLGIVAVLITIFVLLFDWNWLRGPVERAVSAKTGREFHLGHLDVDLGRITTVRGERLSLGNALWSKRGAMAEMNAAEIDVEFWPLLRGSLRLPEIRLEHPTLLLEAGNDSHPGNWVFDQSDGDGSMPRLGRLLVNNGRLQYIDDASRSDVDVAINSLAPPSSDQRAAPIGIDGKGRWKGYPFSLKGNTASPLELSQTEHPFRIDLRGSAGATRTHVRGTLTNPFQFRVFDLQMALSGQDMEDLYPLIGVAMPSTPPYKLDGRLRRDGDVWRYEKFTGTAGDSDLSGTAEIDLRNKRPFLRADLASKRLDFDDLAGFVGAPPKTGTNESANAEQKRQAAQLAASPRVLPATPYDLSKLRAMDAQVRWRAQRINAPSWPLDDMDAALTLKDGLLRLDPLNFGVAGGDIRSTIGMDARNAVITTQLKASIRGIRLDQLFPDAALAKQASGAIGGELDLRGRGNSIAAMLGSADGSIGVGMGRGHVGNLIMELAGLDIAESLKYLLTKDRQIPVRCIFGDFGVQDGLMQSRALAFDSTDTIIVGEGNISLKNETLDLLLRPRPKDRSILSLRSPLRIGGTFKDPSFRPDFKALGVRGAIAVALGSIAPPAALLATFEPGPGKDSDCGGKYAQ</sequence>
<gene>
    <name evidence="5" type="ORF">G3W61_01785</name>
    <name evidence="4" type="ORF">XP315_04765</name>
</gene>
<dbReference type="Proteomes" id="UP000471082">
    <property type="component" value="Unassembled WGS sequence"/>
</dbReference>
<feature type="transmembrane region" description="Helical" evidence="2">
    <location>
        <begin position="31"/>
        <end position="54"/>
    </location>
</feature>
<dbReference type="EMBL" id="JZUY01000034">
    <property type="protein sequence ID" value="KLC08433.1"/>
    <property type="molecule type" value="Genomic_DNA"/>
</dbReference>
<keyword evidence="6" id="KW-1185">Reference proteome</keyword>
<reference evidence="5 7" key="2">
    <citation type="submission" date="2019-11" db="EMBL/GenBank/DDBJ databases">
        <title>Genome-resolved metagenomics to study the prevalence of co-infection and intraspecific heterogeneity among plant pathogen metapopulations.</title>
        <authorList>
            <person name="Newberry E."/>
            <person name="Bhandari R."/>
            <person name="Kemble J."/>
            <person name="Sikora E."/>
            <person name="Potnis N."/>
        </authorList>
    </citation>
    <scope>NUCLEOTIDE SEQUENCE [LARGE SCALE GENOMIC DNA]</scope>
    <source>
        <strain evidence="5">Xp_Tom_Tuscaloosa_18b</strain>
    </source>
</reference>
<evidence type="ECO:0000256" key="1">
    <source>
        <dbReference type="SAM" id="MobiDB-lite"/>
    </source>
</evidence>
<evidence type="ECO:0000256" key="2">
    <source>
        <dbReference type="SAM" id="Phobius"/>
    </source>
</evidence>
<dbReference type="PANTHER" id="PTHR30441">
    <property type="entry name" value="DUF748 DOMAIN-CONTAINING PROTEIN"/>
    <property type="match status" value="1"/>
</dbReference>
<dbReference type="Proteomes" id="UP000035369">
    <property type="component" value="Unassembled WGS sequence"/>
</dbReference>
<evidence type="ECO:0000313" key="5">
    <source>
        <dbReference type="EMBL" id="NEL74995.1"/>
    </source>
</evidence>
<keyword evidence="2" id="KW-0472">Membrane</keyword>
<name>A0A0G8U7I3_XANPE</name>
<proteinExistence type="predicted"/>
<feature type="region of interest" description="Disordered" evidence="1">
    <location>
        <begin position="1"/>
        <end position="21"/>
    </location>
</feature>
<comment type="caution">
    <text evidence="5">The sequence shown here is derived from an EMBL/GenBank/DDBJ whole genome shotgun (WGS) entry which is preliminary data.</text>
</comment>
<dbReference type="InterPro" id="IPR052894">
    <property type="entry name" value="AsmA-related"/>
</dbReference>
<evidence type="ECO:0000259" key="3">
    <source>
        <dbReference type="Pfam" id="PF05170"/>
    </source>
</evidence>
<protein>
    <submittedName>
        <fullName evidence="5">AsmA family protein</fullName>
    </submittedName>
    <submittedName>
        <fullName evidence="4">Membrane protein</fullName>
    </submittedName>
</protein>
<organism evidence="5 7">
    <name type="scientific">Xanthomonas perforans</name>
    <dbReference type="NCBI Taxonomy" id="442694"/>
    <lineage>
        <taxon>Bacteria</taxon>
        <taxon>Pseudomonadati</taxon>
        <taxon>Pseudomonadota</taxon>
        <taxon>Gammaproteobacteria</taxon>
        <taxon>Lysobacterales</taxon>
        <taxon>Lysobacteraceae</taxon>
        <taxon>Xanthomonas</taxon>
    </lineage>
</organism>
<dbReference type="Pfam" id="PF05170">
    <property type="entry name" value="AsmA"/>
    <property type="match status" value="1"/>
</dbReference>
<dbReference type="AlphaFoldDB" id="A0A0G8U7I3"/>
<evidence type="ECO:0000313" key="6">
    <source>
        <dbReference type="Proteomes" id="UP000035369"/>
    </source>
</evidence>
<reference evidence="4 6" key="1">
    <citation type="submission" date="2015-02" db="EMBL/GenBank/DDBJ databases">
        <title>Whole genome sequencing of multiple isolates of three species of pepper and tomato-infecting xanthomonads reveals genetic diversity in field strains and pinpoints effectors responsible for host specificity.</title>
        <authorList>
            <person name="Schwartz A."/>
            <person name="Dahlbeck D."/>
            <person name="Staskawicz B."/>
            <person name="Bart R."/>
            <person name="Potnis N."/>
            <person name="Minsavage G."/>
            <person name="Timilsina S."/>
            <person name="Goss E."/>
            <person name="Jones J."/>
            <person name="Vallad G."/>
            <person name="Barak J."/>
            <person name="Miller S."/>
            <person name="Ritchie D."/>
            <person name="Martins J.Jr."/>
            <person name="Patane J.S."/>
            <person name="Setubal J.C."/>
        </authorList>
    </citation>
    <scope>NUCLEOTIDE SEQUENCE [LARGE SCALE GENOMIC DNA]</scope>
    <source>
        <strain evidence="4 6">Xp3-15</strain>
    </source>
</reference>